<evidence type="ECO:0000256" key="11">
    <source>
        <dbReference type="ARBA" id="ARBA00022989"/>
    </source>
</evidence>
<evidence type="ECO:0000256" key="10">
    <source>
        <dbReference type="ARBA" id="ARBA00022840"/>
    </source>
</evidence>
<feature type="transmembrane region" description="Helical" evidence="14">
    <location>
        <begin position="9"/>
        <end position="27"/>
    </location>
</feature>
<dbReference type="GO" id="GO:0000155">
    <property type="term" value="F:phosphorelay sensor kinase activity"/>
    <property type="evidence" value="ECO:0007669"/>
    <property type="project" value="InterPro"/>
</dbReference>
<keyword evidence="4" id="KW-1003">Cell membrane</keyword>
<gene>
    <name evidence="16" type="primary">yxdK</name>
    <name evidence="16" type="ORF">PTI45_01102</name>
</gene>
<evidence type="ECO:0000256" key="9">
    <source>
        <dbReference type="ARBA" id="ARBA00022777"/>
    </source>
</evidence>
<keyword evidence="5" id="KW-0597">Phosphoprotein</keyword>
<comment type="subcellular location">
    <subcellularLocation>
        <location evidence="2">Cell membrane</location>
        <topology evidence="2">Multi-pass membrane protein</topology>
    </subcellularLocation>
</comment>
<evidence type="ECO:0000256" key="8">
    <source>
        <dbReference type="ARBA" id="ARBA00022741"/>
    </source>
</evidence>
<dbReference type="PANTHER" id="PTHR45453:SF2">
    <property type="entry name" value="HISTIDINE KINASE"/>
    <property type="match status" value="1"/>
</dbReference>
<evidence type="ECO:0000256" key="7">
    <source>
        <dbReference type="ARBA" id="ARBA00022692"/>
    </source>
</evidence>
<dbReference type="InterPro" id="IPR004358">
    <property type="entry name" value="Sig_transdc_His_kin-like_C"/>
</dbReference>
<reference evidence="16 17" key="1">
    <citation type="submission" date="2016-08" db="EMBL/GenBank/DDBJ databases">
        <title>Genome sequencing of Paenibacillus sp. TI45-13ar, isolated from Korean traditional nuruk.</title>
        <authorList>
            <person name="Kim S.-J."/>
        </authorList>
    </citation>
    <scope>NUCLEOTIDE SEQUENCE [LARGE SCALE GENOMIC DNA]</scope>
    <source>
        <strain evidence="16 17">TI45-13ar</strain>
    </source>
</reference>
<dbReference type="Gene3D" id="1.10.287.130">
    <property type="match status" value="1"/>
</dbReference>
<evidence type="ECO:0000256" key="2">
    <source>
        <dbReference type="ARBA" id="ARBA00004651"/>
    </source>
</evidence>
<dbReference type="SMART" id="SM00388">
    <property type="entry name" value="HisKA"/>
    <property type="match status" value="1"/>
</dbReference>
<dbReference type="InterPro" id="IPR036097">
    <property type="entry name" value="HisK_dim/P_sf"/>
</dbReference>
<dbReference type="STRING" id="1886670.PTI45_01102"/>
<dbReference type="RefSeq" id="WP_069326538.1">
    <property type="nucleotide sequence ID" value="NZ_MDER01000030.1"/>
</dbReference>
<dbReference type="InterPro" id="IPR003594">
    <property type="entry name" value="HATPase_dom"/>
</dbReference>
<evidence type="ECO:0000256" key="3">
    <source>
        <dbReference type="ARBA" id="ARBA00012438"/>
    </source>
</evidence>
<dbReference type="SUPFAM" id="SSF47384">
    <property type="entry name" value="Homodimeric domain of signal transducing histidine kinase"/>
    <property type="match status" value="1"/>
</dbReference>
<keyword evidence="11 14" id="KW-1133">Transmembrane helix</keyword>
<dbReference type="Gene3D" id="3.30.565.10">
    <property type="entry name" value="Histidine kinase-like ATPase, C-terminal domain"/>
    <property type="match status" value="1"/>
</dbReference>
<keyword evidence="8" id="KW-0547">Nucleotide-binding</keyword>
<evidence type="ECO:0000313" key="17">
    <source>
        <dbReference type="Proteomes" id="UP000094578"/>
    </source>
</evidence>
<keyword evidence="7 14" id="KW-0812">Transmembrane</keyword>
<comment type="catalytic activity">
    <reaction evidence="1">
        <text>ATP + protein L-histidine = ADP + protein N-phospho-L-histidine.</text>
        <dbReference type="EC" id="2.7.13.3"/>
    </reaction>
</comment>
<dbReference type="CDD" id="cd00082">
    <property type="entry name" value="HisKA"/>
    <property type="match status" value="1"/>
</dbReference>
<dbReference type="AlphaFoldDB" id="A0A1E3L773"/>
<evidence type="ECO:0000256" key="14">
    <source>
        <dbReference type="SAM" id="Phobius"/>
    </source>
</evidence>
<dbReference type="EC" id="2.7.13.3" evidence="3"/>
<dbReference type="PATRIC" id="fig|1886670.3.peg.1125"/>
<evidence type="ECO:0000256" key="6">
    <source>
        <dbReference type="ARBA" id="ARBA00022679"/>
    </source>
</evidence>
<dbReference type="InterPro" id="IPR003661">
    <property type="entry name" value="HisK_dim/P_dom"/>
</dbReference>
<evidence type="ECO:0000256" key="13">
    <source>
        <dbReference type="ARBA" id="ARBA00023136"/>
    </source>
</evidence>
<dbReference type="EMBL" id="MDER01000030">
    <property type="protein sequence ID" value="ODP29619.1"/>
    <property type="molecule type" value="Genomic_DNA"/>
</dbReference>
<protein>
    <recommendedName>
        <fullName evidence="3">histidine kinase</fullName>
        <ecNumber evidence="3">2.7.13.3</ecNumber>
    </recommendedName>
</protein>
<evidence type="ECO:0000313" key="16">
    <source>
        <dbReference type="EMBL" id="ODP29619.1"/>
    </source>
</evidence>
<name>A0A1E3L773_9BACL</name>
<evidence type="ECO:0000259" key="15">
    <source>
        <dbReference type="PROSITE" id="PS50109"/>
    </source>
</evidence>
<dbReference type="InterPro" id="IPR005467">
    <property type="entry name" value="His_kinase_dom"/>
</dbReference>
<keyword evidence="10" id="KW-0067">ATP-binding</keyword>
<accession>A0A1E3L773</accession>
<keyword evidence="17" id="KW-1185">Reference proteome</keyword>
<dbReference type="GO" id="GO:0016036">
    <property type="term" value="P:cellular response to phosphate starvation"/>
    <property type="evidence" value="ECO:0007669"/>
    <property type="project" value="TreeGrafter"/>
</dbReference>
<keyword evidence="9 16" id="KW-0418">Kinase</keyword>
<dbReference type="SUPFAM" id="SSF55874">
    <property type="entry name" value="ATPase domain of HSP90 chaperone/DNA topoisomerase II/histidine kinase"/>
    <property type="match status" value="1"/>
</dbReference>
<dbReference type="InterPro" id="IPR050351">
    <property type="entry name" value="BphY/WalK/GraS-like"/>
</dbReference>
<proteinExistence type="predicted"/>
<comment type="caution">
    <text evidence="16">The sequence shown here is derived from an EMBL/GenBank/DDBJ whole genome shotgun (WGS) entry which is preliminary data.</text>
</comment>
<keyword evidence="6 16" id="KW-0808">Transferase</keyword>
<feature type="domain" description="Histidine kinase" evidence="15">
    <location>
        <begin position="120"/>
        <end position="328"/>
    </location>
</feature>
<feature type="transmembrane region" description="Helical" evidence="14">
    <location>
        <begin position="39"/>
        <end position="57"/>
    </location>
</feature>
<sequence>MKLFLKEHLLLIIIQIIQFSAVMGIYWLDGYRHTGPALYSIMLGLFLLSGYLGYQYYSRRQYYRRLQEPLLSLDDSIQRLDQAPVAEALEQLLRQQYRYYQQQLATIQQQQQQHLTFMNQWVHQMKTPLSVIELTVQDIDEPEFASIREELERMSSGLNTILYMARLRTFEQDFHIRMISLSEVIREVVQEHKRLFIRNQVYPDVQIKDGDLWTESDQKWLFFMLSQLVINAVKYSAHTHHKVMISSYIRHQQAVIEVKDQGVGIPASDIKRVFEPFFTGENGRRFRESTGMGLYLTREAAQRLDHQLELESTVDAGTTVRIIFPSYQRKH</sequence>
<dbReference type="GO" id="GO:0005524">
    <property type="term" value="F:ATP binding"/>
    <property type="evidence" value="ECO:0007669"/>
    <property type="project" value="UniProtKB-KW"/>
</dbReference>
<dbReference type="InterPro" id="IPR036890">
    <property type="entry name" value="HATPase_C_sf"/>
</dbReference>
<dbReference type="SMART" id="SM00387">
    <property type="entry name" value="HATPase_c"/>
    <property type="match status" value="1"/>
</dbReference>
<keyword evidence="13 14" id="KW-0472">Membrane</keyword>
<evidence type="ECO:0000256" key="1">
    <source>
        <dbReference type="ARBA" id="ARBA00000085"/>
    </source>
</evidence>
<dbReference type="PROSITE" id="PS50109">
    <property type="entry name" value="HIS_KIN"/>
    <property type="match status" value="1"/>
</dbReference>
<keyword evidence="12" id="KW-0902">Two-component regulatory system</keyword>
<evidence type="ECO:0000256" key="5">
    <source>
        <dbReference type="ARBA" id="ARBA00022553"/>
    </source>
</evidence>
<dbReference type="PANTHER" id="PTHR45453">
    <property type="entry name" value="PHOSPHATE REGULON SENSOR PROTEIN PHOR"/>
    <property type="match status" value="1"/>
</dbReference>
<dbReference type="PRINTS" id="PR00344">
    <property type="entry name" value="BCTRLSENSOR"/>
</dbReference>
<evidence type="ECO:0000256" key="4">
    <source>
        <dbReference type="ARBA" id="ARBA00022475"/>
    </source>
</evidence>
<dbReference type="Pfam" id="PF02518">
    <property type="entry name" value="HATPase_c"/>
    <property type="match status" value="1"/>
</dbReference>
<evidence type="ECO:0000256" key="12">
    <source>
        <dbReference type="ARBA" id="ARBA00023012"/>
    </source>
</evidence>
<dbReference type="GO" id="GO:0004721">
    <property type="term" value="F:phosphoprotein phosphatase activity"/>
    <property type="evidence" value="ECO:0007669"/>
    <property type="project" value="TreeGrafter"/>
</dbReference>
<dbReference type="GO" id="GO:0005886">
    <property type="term" value="C:plasma membrane"/>
    <property type="evidence" value="ECO:0007669"/>
    <property type="project" value="UniProtKB-SubCell"/>
</dbReference>
<organism evidence="16 17">
    <name type="scientific">Paenibacillus nuruki</name>
    <dbReference type="NCBI Taxonomy" id="1886670"/>
    <lineage>
        <taxon>Bacteria</taxon>
        <taxon>Bacillati</taxon>
        <taxon>Bacillota</taxon>
        <taxon>Bacilli</taxon>
        <taxon>Bacillales</taxon>
        <taxon>Paenibacillaceae</taxon>
        <taxon>Paenibacillus</taxon>
    </lineage>
</organism>
<dbReference type="Proteomes" id="UP000094578">
    <property type="component" value="Unassembled WGS sequence"/>
</dbReference>